<accession>A0AAC9LG28</accession>
<dbReference type="Proteomes" id="UP000185511">
    <property type="component" value="Chromosome"/>
</dbReference>
<keyword evidence="3" id="KW-1185">Reference proteome</keyword>
<evidence type="ECO:0000313" key="3">
    <source>
        <dbReference type="Proteomes" id="UP000185511"/>
    </source>
</evidence>
<dbReference type="RefSeq" id="WP_075742649.1">
    <property type="nucleotide sequence ID" value="NZ_CP016076.1"/>
</dbReference>
<name>A0AAC9LG28_9PSEU</name>
<feature type="compositionally biased region" description="Pro residues" evidence="1">
    <location>
        <begin position="60"/>
        <end position="78"/>
    </location>
</feature>
<proteinExistence type="predicted"/>
<dbReference type="KEGG" id="acad:UA74_26315"/>
<dbReference type="EMBL" id="CP016076">
    <property type="protein sequence ID" value="APU17268.1"/>
    <property type="molecule type" value="Genomic_DNA"/>
</dbReference>
<feature type="region of interest" description="Disordered" evidence="1">
    <location>
        <begin position="1"/>
        <end position="97"/>
    </location>
</feature>
<evidence type="ECO:0000313" key="2">
    <source>
        <dbReference type="EMBL" id="APU17268.1"/>
    </source>
</evidence>
<organism evidence="2 3">
    <name type="scientific">Actinoalloteichus fjordicus</name>
    <dbReference type="NCBI Taxonomy" id="1612552"/>
    <lineage>
        <taxon>Bacteria</taxon>
        <taxon>Bacillati</taxon>
        <taxon>Actinomycetota</taxon>
        <taxon>Actinomycetes</taxon>
        <taxon>Pseudonocardiales</taxon>
        <taxon>Pseudonocardiaceae</taxon>
        <taxon>Actinoalloteichus</taxon>
    </lineage>
</organism>
<sequence length="233" mass="24875">MTQHDHAFPAGRRASDVIAGPAPSPRVAGDSSGRARPGRAEFGVASVGRPVGPQDSSARPLPPRPLPPRPTPPRPTAPWPRSAADVERRRPAPGTVDEALDALTRRRFIASRAPGDDQVPFTLLYTYGWPGHVDAVHLRAEDDATAVRFRSSSCCGAGPPLLGEDDLVWRCEGDFLTVVGELIELPEPGDRGAPERALRVPSGLWIPRTADALTFHRGAAAPAGWAPRPAEVR</sequence>
<dbReference type="AlphaFoldDB" id="A0AAC9LG28"/>
<reference evidence="3" key="1">
    <citation type="submission" date="2016-06" db="EMBL/GenBank/DDBJ databases">
        <title>Complete genome sequence of Actinoalloteichus fjordicus DSM 46855 (=ADI127-17), type strain of the new species Actinoalloteichus fjordicus.</title>
        <authorList>
            <person name="Ruckert C."/>
            <person name="Nouioui I."/>
            <person name="Willmese J."/>
            <person name="van Wezel G."/>
            <person name="Klenk H.-P."/>
            <person name="Kalinowski J."/>
            <person name="Zotchev S.B."/>
        </authorList>
    </citation>
    <scope>NUCLEOTIDE SEQUENCE [LARGE SCALE GENOMIC DNA]</scope>
    <source>
        <strain evidence="3">ADI127-7</strain>
    </source>
</reference>
<protein>
    <submittedName>
        <fullName evidence="2">Uncharacterized protein</fullName>
    </submittedName>
</protein>
<evidence type="ECO:0000256" key="1">
    <source>
        <dbReference type="SAM" id="MobiDB-lite"/>
    </source>
</evidence>
<gene>
    <name evidence="2" type="ORF">UA74_26315</name>
</gene>